<dbReference type="Proteomes" id="UP000507470">
    <property type="component" value="Unassembled WGS sequence"/>
</dbReference>
<name>A0A6J8AX72_MYTCO</name>
<gene>
    <name evidence="2" type="ORF">MCOR_12154</name>
</gene>
<accession>A0A6J8AX72</accession>
<feature type="transmembrane region" description="Helical" evidence="1">
    <location>
        <begin position="128"/>
        <end position="148"/>
    </location>
</feature>
<feature type="transmembrane region" description="Helical" evidence="1">
    <location>
        <begin position="342"/>
        <end position="367"/>
    </location>
</feature>
<keyword evidence="1" id="KW-1133">Transmembrane helix</keyword>
<evidence type="ECO:0000256" key="1">
    <source>
        <dbReference type="SAM" id="Phobius"/>
    </source>
</evidence>
<dbReference type="PROSITE" id="PS51257">
    <property type="entry name" value="PROKAR_LIPOPROTEIN"/>
    <property type="match status" value="1"/>
</dbReference>
<keyword evidence="3" id="KW-1185">Reference proteome</keyword>
<reference evidence="2 3" key="1">
    <citation type="submission" date="2020-06" db="EMBL/GenBank/DDBJ databases">
        <authorList>
            <person name="Li R."/>
            <person name="Bekaert M."/>
        </authorList>
    </citation>
    <scope>NUCLEOTIDE SEQUENCE [LARGE SCALE GENOMIC DNA]</scope>
    <source>
        <strain evidence="3">wild</strain>
    </source>
</reference>
<sequence length="402" mass="44946">MKFFTLPNVLLIASGGCIILAISLSGGSLSKSIRWNLYNSGTSYGDPNGQVFRIYAYQNLWTSFDAYVNTNDPAQAYELIKKDSWRVLPRLLIMATLGIGCTSLFVLLLASLVPYLKRKGFVLNSCRIASSVLSLAAGSILGYTLNYYKNKYKLMLAPVFYDPKSFYPDEDNLSTGFYMAATACVLFFISTILNIVNVVVHIKNRKSIIKPTEELPAEEEEIERKHPENDSAISVQIKIILIALSLAGASLAKSVKWNFYNYELDYGTTWYMHAYQTLWTSYDAWTGNTDRTHMQVFKPIKDGILLAFTLNYFQDHYQSILTDIFDAKNSGYPEKNNISTGFYIAAIACTFYFISASVNIANVVIFIKTGTATVEPTIEGNNGTSEKIQNNVTVTDMPEVTA</sequence>
<protein>
    <submittedName>
        <fullName evidence="2">Uncharacterized protein</fullName>
    </submittedName>
</protein>
<keyword evidence="1" id="KW-0472">Membrane</keyword>
<dbReference type="AlphaFoldDB" id="A0A6J8AX72"/>
<organism evidence="2 3">
    <name type="scientific">Mytilus coruscus</name>
    <name type="common">Sea mussel</name>
    <dbReference type="NCBI Taxonomy" id="42192"/>
    <lineage>
        <taxon>Eukaryota</taxon>
        <taxon>Metazoa</taxon>
        <taxon>Spiralia</taxon>
        <taxon>Lophotrochozoa</taxon>
        <taxon>Mollusca</taxon>
        <taxon>Bivalvia</taxon>
        <taxon>Autobranchia</taxon>
        <taxon>Pteriomorphia</taxon>
        <taxon>Mytilida</taxon>
        <taxon>Mytiloidea</taxon>
        <taxon>Mytilidae</taxon>
        <taxon>Mytilinae</taxon>
        <taxon>Mytilus</taxon>
    </lineage>
</organism>
<feature type="transmembrane region" description="Helical" evidence="1">
    <location>
        <begin position="91"/>
        <end position="116"/>
    </location>
</feature>
<feature type="transmembrane region" description="Helical" evidence="1">
    <location>
        <begin position="177"/>
        <end position="200"/>
    </location>
</feature>
<keyword evidence="1" id="KW-0812">Transmembrane</keyword>
<proteinExistence type="predicted"/>
<dbReference type="EMBL" id="CACVKT020002094">
    <property type="protein sequence ID" value="CAC5374943.1"/>
    <property type="molecule type" value="Genomic_DNA"/>
</dbReference>
<evidence type="ECO:0000313" key="3">
    <source>
        <dbReference type="Proteomes" id="UP000507470"/>
    </source>
</evidence>
<evidence type="ECO:0000313" key="2">
    <source>
        <dbReference type="EMBL" id="CAC5374943.1"/>
    </source>
</evidence>